<feature type="transmembrane region" description="Helical" evidence="1">
    <location>
        <begin position="125"/>
        <end position="145"/>
    </location>
</feature>
<dbReference type="Proteomes" id="UP000023758">
    <property type="component" value="Unassembled WGS sequence"/>
</dbReference>
<feature type="transmembrane region" description="Helical" evidence="1">
    <location>
        <begin position="69"/>
        <end position="87"/>
    </location>
</feature>
<keyword evidence="1" id="KW-0472">Membrane</keyword>
<reference evidence="2" key="1">
    <citation type="submission" date="2014-02" db="EMBL/GenBank/DDBJ databases">
        <title>The Genome Sequence of Trichophyton rubrum (morphotype fischeri) CBS 288.86.</title>
        <authorList>
            <consortium name="The Broad Institute Genomics Platform"/>
            <person name="Cuomo C.A."/>
            <person name="White T.C."/>
            <person name="Graser Y."/>
            <person name="Martinez-Rossi N."/>
            <person name="Heitman J."/>
            <person name="Young S.K."/>
            <person name="Zeng Q."/>
            <person name="Gargeya S."/>
            <person name="Abouelleil A."/>
            <person name="Alvarado L."/>
            <person name="Chapman S.B."/>
            <person name="Gainer-Dewar J."/>
            <person name="Goldberg J."/>
            <person name="Griggs A."/>
            <person name="Gujja S."/>
            <person name="Hansen M."/>
            <person name="Howarth C."/>
            <person name="Imamovic A."/>
            <person name="Larimer J."/>
            <person name="Martinez D."/>
            <person name="Murphy C."/>
            <person name="Pearson M.D."/>
            <person name="Persinoti G."/>
            <person name="Poon T."/>
            <person name="Priest M."/>
            <person name="Roberts A.D."/>
            <person name="Saif S."/>
            <person name="Shea T.D."/>
            <person name="Sykes S.N."/>
            <person name="Wortman J."/>
            <person name="Nusbaum C."/>
            <person name="Birren B."/>
        </authorList>
    </citation>
    <scope>NUCLEOTIDE SEQUENCE [LARGE SCALE GENOMIC DNA]</scope>
    <source>
        <strain evidence="2">CBS 288.86</strain>
    </source>
</reference>
<evidence type="ECO:0000313" key="2">
    <source>
        <dbReference type="EMBL" id="EZF48805.1"/>
    </source>
</evidence>
<organism evidence="2">
    <name type="scientific">Trichophyton rubrum CBS 288.86</name>
    <dbReference type="NCBI Taxonomy" id="1215330"/>
    <lineage>
        <taxon>Eukaryota</taxon>
        <taxon>Fungi</taxon>
        <taxon>Dikarya</taxon>
        <taxon>Ascomycota</taxon>
        <taxon>Pezizomycotina</taxon>
        <taxon>Eurotiomycetes</taxon>
        <taxon>Eurotiomycetidae</taxon>
        <taxon>Onygenales</taxon>
        <taxon>Arthrodermataceae</taxon>
        <taxon>Trichophyton</taxon>
    </lineage>
</organism>
<protein>
    <submittedName>
        <fullName evidence="2">Uncharacterized protein</fullName>
    </submittedName>
</protein>
<gene>
    <name evidence="2" type="ORF">H103_07626</name>
</gene>
<evidence type="ECO:0000256" key="1">
    <source>
        <dbReference type="SAM" id="Phobius"/>
    </source>
</evidence>
<keyword evidence="1" id="KW-1133">Transmembrane helix</keyword>
<dbReference type="AlphaFoldDB" id="A0A022VRV5"/>
<sequence length="197" mass="22384">MEMGFSVSVSLSSLPSSRPMMHHRQPIPVDSQHPITNLTGWFKQVIHFTVTRGQGGGCPSSFAETDSQYYIYSISLWMVFIKLYGGMKGGQEMEQASRHLLNGLVGLFVLLPQALFSVLRSKPRAWMLLLGCLFRAGLMKVTWSAHSTEGVSRDQCADGRIRRRLLLLLLLLCCMTQSCGWMLWWMLQYDVKVRLHT</sequence>
<feature type="transmembrane region" description="Helical" evidence="1">
    <location>
        <begin position="99"/>
        <end position="119"/>
    </location>
</feature>
<feature type="transmembrane region" description="Helical" evidence="1">
    <location>
        <begin position="165"/>
        <end position="187"/>
    </location>
</feature>
<keyword evidence="1" id="KW-0812">Transmembrane</keyword>
<name>A0A022VRV5_TRIRU</name>
<dbReference type="HOGENOM" id="CLU_1385072_0_0_1"/>
<accession>A0A022VRV5</accession>
<dbReference type="EMBL" id="KK207919">
    <property type="protein sequence ID" value="EZF48805.1"/>
    <property type="molecule type" value="Genomic_DNA"/>
</dbReference>
<proteinExistence type="predicted"/>